<evidence type="ECO:0000313" key="2">
    <source>
        <dbReference type="Proteomes" id="UP000831113"/>
    </source>
</evidence>
<dbReference type="RefSeq" id="WP_243803399.1">
    <property type="nucleotide sequence ID" value="NZ_CP094672.1"/>
</dbReference>
<sequence>MPTTGHSVYFENAVGRITEDPHGYAFVHYHDVPRQLIELRALLTHLGQLLLRRNWHRVLIDMHQIKPLSEDEKAMLTAEWYSGKIARPQPLCTVFWMAKDVIARLSVHEMQIEARKHQNESTAFATLAEARAYLLNC</sequence>
<accession>A0ABY4D7I7</accession>
<reference evidence="1 2" key="1">
    <citation type="submission" date="2022-03" db="EMBL/GenBank/DDBJ databases">
        <title>Hymenobactersp. isolated from the air.</title>
        <authorList>
            <person name="Won M."/>
            <person name="Kwon S.-W."/>
        </authorList>
    </citation>
    <scope>NUCLEOTIDE SEQUENCE [LARGE SCALE GENOMIC DNA]</scope>
    <source>
        <strain evidence="1 2">KACC 21982</strain>
        <plasmid evidence="1 2">unnamed3</plasmid>
    </source>
</reference>
<keyword evidence="2" id="KW-1185">Reference proteome</keyword>
<proteinExistence type="predicted"/>
<dbReference type="Proteomes" id="UP000831113">
    <property type="component" value="Plasmid unnamed3"/>
</dbReference>
<protein>
    <recommendedName>
        <fullName evidence="3">STAS/SEC14 domain-containing protein</fullName>
    </recommendedName>
</protein>
<gene>
    <name evidence="1" type="ORF">MTX78_24200</name>
</gene>
<name>A0ABY4D7I7_9BACT</name>
<geneLocation type="plasmid" evidence="1 2">
    <name>unnamed3</name>
</geneLocation>
<evidence type="ECO:0000313" key="1">
    <source>
        <dbReference type="EMBL" id="UOG77535.1"/>
    </source>
</evidence>
<dbReference type="EMBL" id="CP094672">
    <property type="protein sequence ID" value="UOG77535.1"/>
    <property type="molecule type" value="Genomic_DNA"/>
</dbReference>
<evidence type="ECO:0008006" key="3">
    <source>
        <dbReference type="Google" id="ProtNLM"/>
    </source>
</evidence>
<organism evidence="1 2">
    <name type="scientific">Hymenobacter tibetensis</name>
    <dbReference type="NCBI Taxonomy" id="497967"/>
    <lineage>
        <taxon>Bacteria</taxon>
        <taxon>Pseudomonadati</taxon>
        <taxon>Bacteroidota</taxon>
        <taxon>Cytophagia</taxon>
        <taxon>Cytophagales</taxon>
        <taxon>Hymenobacteraceae</taxon>
        <taxon>Hymenobacter</taxon>
    </lineage>
</organism>
<keyword evidence="1" id="KW-0614">Plasmid</keyword>